<dbReference type="SUPFAM" id="SSF47413">
    <property type="entry name" value="lambda repressor-like DNA-binding domains"/>
    <property type="match status" value="1"/>
</dbReference>
<dbReference type="Pfam" id="PF01381">
    <property type="entry name" value="HTH_3"/>
    <property type="match status" value="1"/>
</dbReference>
<proteinExistence type="predicted"/>
<comment type="caution">
    <text evidence="2">The sequence shown here is derived from an EMBL/GenBank/DDBJ whole genome shotgun (WGS) entry which is preliminary data.</text>
</comment>
<dbReference type="CDD" id="cd00093">
    <property type="entry name" value="HTH_XRE"/>
    <property type="match status" value="1"/>
</dbReference>
<dbReference type="Proteomes" id="UP000294865">
    <property type="component" value="Unassembled WGS sequence"/>
</dbReference>
<dbReference type="EMBL" id="SDQG01000009">
    <property type="protein sequence ID" value="TDM15168.1"/>
    <property type="molecule type" value="Genomic_DNA"/>
</dbReference>
<organism evidence="2 3">
    <name type="scientific">Macrococcoides canis</name>
    <dbReference type="NCBI Taxonomy" id="1855823"/>
    <lineage>
        <taxon>Bacteria</taxon>
        <taxon>Bacillati</taxon>
        <taxon>Bacillota</taxon>
        <taxon>Bacilli</taxon>
        <taxon>Bacillales</taxon>
        <taxon>Staphylococcaceae</taxon>
        <taxon>Macrococcoides</taxon>
    </lineage>
</organism>
<dbReference type="Gene3D" id="1.10.260.40">
    <property type="entry name" value="lambda repressor-like DNA-binding domains"/>
    <property type="match status" value="1"/>
</dbReference>
<sequence>MSRIGKDINKAILGKKIREIRGDKTMLEFSSEIGVSHSAINNYEKGIIKPKVTVLEKIIEQSNGVYENVDHILYGSISDRKEYLRKIYPDLEEEHIEYICNNYKNVYSIDLNGTLIRYDLTESVYYNQLEDILKENINSESELIELVTLLKYIFNYRADRNNNTI</sequence>
<dbReference type="SMART" id="SM00530">
    <property type="entry name" value="HTH_XRE"/>
    <property type="match status" value="1"/>
</dbReference>
<dbReference type="InterPro" id="IPR001387">
    <property type="entry name" value="Cro/C1-type_HTH"/>
</dbReference>
<protein>
    <submittedName>
        <fullName evidence="2">XRE family transcriptional regulator</fullName>
    </submittedName>
</protein>
<dbReference type="InterPro" id="IPR010982">
    <property type="entry name" value="Lambda_DNA-bd_dom_sf"/>
</dbReference>
<reference evidence="2 3" key="1">
    <citation type="submission" date="2019-01" db="EMBL/GenBank/DDBJ databases">
        <title>Draft genome sequences of Macrococcus caseolyticus, Macrococcus canis, Macrococcus bohemicus and Macrococcus goetzii.</title>
        <authorList>
            <person name="Mazhar S."/>
            <person name="Altermann E."/>
            <person name="Hill C."/>
            <person name="Mcauliffe O."/>
        </authorList>
    </citation>
    <scope>NUCLEOTIDE SEQUENCE [LARGE SCALE GENOMIC DNA]</scope>
    <source>
        <strain evidence="2 3">DPC7162</strain>
    </source>
</reference>
<dbReference type="RefSeq" id="WP_133420398.1">
    <property type="nucleotide sequence ID" value="NZ_SDGP01000007.1"/>
</dbReference>
<dbReference type="GO" id="GO:0003677">
    <property type="term" value="F:DNA binding"/>
    <property type="evidence" value="ECO:0007669"/>
    <property type="project" value="InterPro"/>
</dbReference>
<name>A0A4R6C1L7_9STAP</name>
<feature type="domain" description="HTH cro/C1-type" evidence="1">
    <location>
        <begin position="15"/>
        <end position="58"/>
    </location>
</feature>
<evidence type="ECO:0000313" key="2">
    <source>
        <dbReference type="EMBL" id="TDM15168.1"/>
    </source>
</evidence>
<dbReference type="AlphaFoldDB" id="A0A4R6C1L7"/>
<gene>
    <name evidence="2" type="ORF">ETI04_10695</name>
</gene>
<accession>A0A4R6C1L7</accession>
<dbReference type="PROSITE" id="PS50943">
    <property type="entry name" value="HTH_CROC1"/>
    <property type="match status" value="1"/>
</dbReference>
<evidence type="ECO:0000259" key="1">
    <source>
        <dbReference type="PROSITE" id="PS50943"/>
    </source>
</evidence>
<evidence type="ECO:0000313" key="3">
    <source>
        <dbReference type="Proteomes" id="UP000294865"/>
    </source>
</evidence>